<protein>
    <recommendedName>
        <fullName evidence="2">DNA-directed RNA polymerases I and III subunit RPAC2</fullName>
    </recommendedName>
    <alternativeName>
        <fullName evidence="7">DNA-directed RNA polymerase I subunit D</fullName>
    </alternativeName>
</protein>
<evidence type="ECO:0000256" key="1">
    <source>
        <dbReference type="ARBA" id="ARBA00004123"/>
    </source>
</evidence>
<dbReference type="SUPFAM" id="SSF55257">
    <property type="entry name" value="RBP11-like subunits of RNA polymerase"/>
    <property type="match status" value="1"/>
</dbReference>
<dbReference type="AlphaFoldDB" id="A0A7D9DIR7"/>
<organism evidence="8 9">
    <name type="scientific">Paramuricea clavata</name>
    <name type="common">Red gorgonian</name>
    <name type="synonym">Violescent sea-whip</name>
    <dbReference type="NCBI Taxonomy" id="317549"/>
    <lineage>
        <taxon>Eukaryota</taxon>
        <taxon>Metazoa</taxon>
        <taxon>Cnidaria</taxon>
        <taxon>Anthozoa</taxon>
        <taxon>Octocorallia</taxon>
        <taxon>Malacalcyonacea</taxon>
        <taxon>Plexauridae</taxon>
        <taxon>Paramuricea</taxon>
    </lineage>
</organism>
<dbReference type="GO" id="GO:0046983">
    <property type="term" value="F:protein dimerization activity"/>
    <property type="evidence" value="ECO:0007669"/>
    <property type="project" value="InterPro"/>
</dbReference>
<evidence type="ECO:0000256" key="4">
    <source>
        <dbReference type="ARBA" id="ARBA00023163"/>
    </source>
</evidence>
<keyword evidence="9" id="KW-1185">Reference proteome</keyword>
<dbReference type="GO" id="GO:0003677">
    <property type="term" value="F:DNA binding"/>
    <property type="evidence" value="ECO:0007669"/>
    <property type="project" value="InterPro"/>
</dbReference>
<keyword evidence="3 8" id="KW-0240">DNA-directed RNA polymerase</keyword>
<comment type="similarity">
    <text evidence="6">Belongs to the archaeal Rpo11/eukaryotic RPB11/RPC19 RNA polymerase subunit family.</text>
</comment>
<dbReference type="GO" id="GO:0006383">
    <property type="term" value="P:transcription by RNA polymerase III"/>
    <property type="evidence" value="ECO:0007669"/>
    <property type="project" value="TreeGrafter"/>
</dbReference>
<reference evidence="8" key="1">
    <citation type="submission" date="2020-04" db="EMBL/GenBank/DDBJ databases">
        <authorList>
            <person name="Alioto T."/>
            <person name="Alioto T."/>
            <person name="Gomez Garrido J."/>
        </authorList>
    </citation>
    <scope>NUCLEOTIDE SEQUENCE</scope>
    <source>
        <strain evidence="8">A484AB</strain>
    </source>
</reference>
<evidence type="ECO:0000256" key="6">
    <source>
        <dbReference type="ARBA" id="ARBA00025751"/>
    </source>
</evidence>
<dbReference type="InterPro" id="IPR008193">
    <property type="entry name" value="RNA_pol_Rpb11_13-16kDa_CS"/>
</dbReference>
<evidence type="ECO:0000256" key="3">
    <source>
        <dbReference type="ARBA" id="ARBA00022478"/>
    </source>
</evidence>
<keyword evidence="4" id="KW-0804">Transcription</keyword>
<dbReference type="OrthoDB" id="510325at2759"/>
<comment type="caution">
    <text evidence="8">The sequence shown here is derived from an EMBL/GenBank/DDBJ whole genome shotgun (WGS) entry which is preliminary data.</text>
</comment>
<dbReference type="Pfam" id="PF13656">
    <property type="entry name" value="RNA_pol_L_2"/>
    <property type="match status" value="1"/>
</dbReference>
<dbReference type="GO" id="GO:0006362">
    <property type="term" value="P:transcription elongation by RNA polymerase I"/>
    <property type="evidence" value="ECO:0007669"/>
    <property type="project" value="TreeGrafter"/>
</dbReference>
<dbReference type="CDD" id="cd07029">
    <property type="entry name" value="RNAP_I_III_AC19"/>
    <property type="match status" value="1"/>
</dbReference>
<evidence type="ECO:0000313" key="8">
    <source>
        <dbReference type="EMBL" id="CAB3986198.1"/>
    </source>
</evidence>
<evidence type="ECO:0000256" key="5">
    <source>
        <dbReference type="ARBA" id="ARBA00023242"/>
    </source>
</evidence>
<dbReference type="InterPro" id="IPR009025">
    <property type="entry name" value="RBP11-like_dimer"/>
</dbReference>
<dbReference type="EMBL" id="CACRXK020000977">
    <property type="protein sequence ID" value="CAB3986198.1"/>
    <property type="molecule type" value="Genomic_DNA"/>
</dbReference>
<evidence type="ECO:0000256" key="2">
    <source>
        <dbReference type="ARBA" id="ARBA00022079"/>
    </source>
</evidence>
<dbReference type="PANTHER" id="PTHR13946:SF28">
    <property type="entry name" value="DNA-DIRECTED RNA POLYMERASES I AND III SUBUNIT RPAC2"/>
    <property type="match status" value="1"/>
</dbReference>
<feature type="non-terminal residue" evidence="8">
    <location>
        <position position="109"/>
    </location>
</feature>
<comment type="subcellular location">
    <subcellularLocation>
        <location evidence="1">Nucleus</location>
    </subcellularLocation>
</comment>
<dbReference type="HAMAP" id="MF_00261">
    <property type="entry name" value="RNApol_arch_Rpo11"/>
    <property type="match status" value="1"/>
</dbReference>
<dbReference type="PANTHER" id="PTHR13946">
    <property type="entry name" value="DNA-DIRECTED RNA POLYMERASE I,II,III"/>
    <property type="match status" value="1"/>
</dbReference>
<dbReference type="InterPro" id="IPR036603">
    <property type="entry name" value="RBP11-like"/>
</dbReference>
<dbReference type="Proteomes" id="UP001152795">
    <property type="component" value="Unassembled WGS sequence"/>
</dbReference>
<dbReference type="GO" id="GO:0003899">
    <property type="term" value="F:DNA-directed RNA polymerase activity"/>
    <property type="evidence" value="ECO:0007669"/>
    <property type="project" value="InterPro"/>
</dbReference>
<keyword evidence="5" id="KW-0539">Nucleus</keyword>
<dbReference type="GO" id="GO:0005666">
    <property type="term" value="C:RNA polymerase III complex"/>
    <property type="evidence" value="ECO:0007669"/>
    <property type="project" value="TreeGrafter"/>
</dbReference>
<gene>
    <name evidence="8" type="ORF">PACLA_8A076656</name>
</gene>
<sequence>IPTSGAEDDETCLTFVLHEEDHTLGNSLRYLIARNPDVGFCGYTIPHPSEHKINMRIQTNGILAVDALRKGLSDLSDLCDHVQEKFKAAVNNFKEEEIAMDDEDSNMSD</sequence>
<dbReference type="InterPro" id="IPR033898">
    <property type="entry name" value="RNAP_AC19"/>
</dbReference>
<evidence type="ECO:0000313" key="9">
    <source>
        <dbReference type="Proteomes" id="UP001152795"/>
    </source>
</evidence>
<dbReference type="InterPro" id="IPR022905">
    <property type="entry name" value="Rpo11-like"/>
</dbReference>
<dbReference type="Gene3D" id="3.30.1360.10">
    <property type="entry name" value="RNA polymerase, RBP11-like subunit"/>
    <property type="match status" value="1"/>
</dbReference>
<evidence type="ECO:0000256" key="7">
    <source>
        <dbReference type="ARBA" id="ARBA00031757"/>
    </source>
</evidence>
<proteinExistence type="inferred from homology"/>
<accession>A0A7D9DIR7</accession>
<dbReference type="PROSITE" id="PS01154">
    <property type="entry name" value="RNA_POL_L_13KD"/>
    <property type="match status" value="1"/>
</dbReference>
<dbReference type="GO" id="GO:0005736">
    <property type="term" value="C:RNA polymerase I complex"/>
    <property type="evidence" value="ECO:0007669"/>
    <property type="project" value="TreeGrafter"/>
</dbReference>
<dbReference type="FunFam" id="3.30.1360.10:FF:000006">
    <property type="entry name" value="DNA-directed RNA polymerases I and III subunit RPAC2"/>
    <property type="match status" value="1"/>
</dbReference>
<name>A0A7D9DIR7_PARCT</name>